<evidence type="ECO:0000313" key="2">
    <source>
        <dbReference type="Proteomes" id="UP001600039"/>
    </source>
</evidence>
<keyword evidence="2" id="KW-1185">Reference proteome</keyword>
<dbReference type="EMBL" id="JBHZQA010000009">
    <property type="protein sequence ID" value="MFE3848960.1"/>
    <property type="molecule type" value="Genomic_DNA"/>
</dbReference>
<name>A0ABW6HQ80_9FLAO</name>
<reference evidence="1 2" key="1">
    <citation type="submission" date="2024-06" db="EMBL/GenBank/DDBJ databases">
        <title>Flavobacterium spp. isolated from glacier.</title>
        <authorList>
            <person name="Han D."/>
        </authorList>
    </citation>
    <scope>NUCLEOTIDE SEQUENCE [LARGE SCALE GENOMIC DNA]</scope>
    <source>
        <strain evidence="1 2">LB3P45</strain>
    </source>
</reference>
<accession>A0ABW6HQ80</accession>
<dbReference type="RefSeq" id="WP_379858713.1">
    <property type="nucleotide sequence ID" value="NZ_JBHZQA010000009.1"/>
</dbReference>
<comment type="caution">
    <text evidence="1">The sequence shown here is derived from an EMBL/GenBank/DDBJ whole genome shotgun (WGS) entry which is preliminary data.</text>
</comment>
<protein>
    <submittedName>
        <fullName evidence="1">Uncharacterized protein</fullName>
    </submittedName>
</protein>
<proteinExistence type="predicted"/>
<evidence type="ECO:0000313" key="1">
    <source>
        <dbReference type="EMBL" id="MFE3848960.1"/>
    </source>
</evidence>
<gene>
    <name evidence="1" type="ORF">ACFX5D_13390</name>
</gene>
<dbReference type="Proteomes" id="UP001600039">
    <property type="component" value="Unassembled WGS sequence"/>
</dbReference>
<organism evidence="1 2">
    <name type="scientific">Flavobacterium fructosi</name>
    <dbReference type="NCBI Taxonomy" id="3230416"/>
    <lineage>
        <taxon>Bacteria</taxon>
        <taxon>Pseudomonadati</taxon>
        <taxon>Bacteroidota</taxon>
        <taxon>Flavobacteriia</taxon>
        <taxon>Flavobacteriales</taxon>
        <taxon>Flavobacteriaceae</taxon>
        <taxon>Flavobacterium</taxon>
    </lineage>
</organism>
<sequence length="333" mass="36518">MKNKFGIIFGLVLMVLAVATGFAKEHPKGVAMAAVTIVDGDLLNELNEKFILTKFRSLGTWLSEVTSKDSWVGNNAIKIPKRKGDSAPIVLINNTVYPMVSSGRDDEKVVVSLNKYSTENRHVTQDELYAIAYDKEGDINMELKEELEIKVTEHALYSISPVSNSASTPVLETSGAADGTRKRLSKADVIRLKAALDAGSVPKTGRIWVMSSTHANDLLLEDAAFEKGYHNRVDGTISINYYGFKIYEEVYTPTYHATTKAKLAFDSVTAGRTSSIIFHKSSCVKAKGTVERFSRDKKADPENRKSVVGYDLYFGCFAIQDQGLAAIIDGVVA</sequence>